<dbReference type="AlphaFoldDB" id="A0A6J4VQ43"/>
<evidence type="ECO:0000313" key="2">
    <source>
        <dbReference type="EMBL" id="CAA9581918.1"/>
    </source>
</evidence>
<feature type="compositionally biased region" description="Basic residues" evidence="1">
    <location>
        <begin position="1"/>
        <end position="14"/>
    </location>
</feature>
<organism evidence="2">
    <name type="scientific">uncultured Thermomicrobiales bacterium</name>
    <dbReference type="NCBI Taxonomy" id="1645740"/>
    <lineage>
        <taxon>Bacteria</taxon>
        <taxon>Pseudomonadati</taxon>
        <taxon>Thermomicrobiota</taxon>
        <taxon>Thermomicrobia</taxon>
        <taxon>Thermomicrobiales</taxon>
        <taxon>environmental samples</taxon>
    </lineage>
</organism>
<sequence>WTRPRTSPRWKRTRSPPTPSPRRCRGSGRAGGRRRGRGRRWRSSTTSPTRRSRISGPASTSCSTGRGRHRRRTTPRAGLGPAATTDGSSTNRWRGSWRSGGVRWPGCGAWRRPIGRAPGPTRTGSPSGRAICSRPGRPTTCSISASWSSSSTPAASRMPPRTGSRTPAIG</sequence>
<accession>A0A6J4VQ43</accession>
<feature type="non-terminal residue" evidence="2">
    <location>
        <position position="170"/>
    </location>
</feature>
<name>A0A6J4VQ43_9BACT</name>
<proteinExistence type="predicted"/>
<gene>
    <name evidence="2" type="ORF">AVDCRST_MAG19-4113</name>
</gene>
<reference evidence="2" key="1">
    <citation type="submission" date="2020-02" db="EMBL/GenBank/DDBJ databases">
        <authorList>
            <person name="Meier V. D."/>
        </authorList>
    </citation>
    <scope>NUCLEOTIDE SEQUENCE</scope>
    <source>
        <strain evidence="2">AVDCRST_MAG19</strain>
    </source>
</reference>
<dbReference type="EMBL" id="CADCWL010000231">
    <property type="protein sequence ID" value="CAA9581918.1"/>
    <property type="molecule type" value="Genomic_DNA"/>
</dbReference>
<feature type="compositionally biased region" description="Basic residues" evidence="1">
    <location>
        <begin position="22"/>
        <end position="42"/>
    </location>
</feature>
<evidence type="ECO:0000256" key="1">
    <source>
        <dbReference type="SAM" id="MobiDB-lite"/>
    </source>
</evidence>
<protein>
    <submittedName>
        <fullName evidence="2">Uncharacterized protein</fullName>
    </submittedName>
</protein>
<feature type="non-terminal residue" evidence="2">
    <location>
        <position position="1"/>
    </location>
</feature>
<feature type="compositionally biased region" description="Low complexity" evidence="1">
    <location>
        <begin position="87"/>
        <end position="104"/>
    </location>
</feature>
<feature type="region of interest" description="Disordered" evidence="1">
    <location>
        <begin position="1"/>
        <end position="170"/>
    </location>
</feature>
<feature type="compositionally biased region" description="Low complexity" evidence="1">
    <location>
        <begin position="139"/>
        <end position="156"/>
    </location>
</feature>